<dbReference type="SMART" id="SM00320">
    <property type="entry name" value="WD40"/>
    <property type="match status" value="3"/>
</dbReference>
<feature type="region of interest" description="Disordered" evidence="2">
    <location>
        <begin position="1106"/>
        <end position="1129"/>
    </location>
</feature>
<dbReference type="Proteomes" id="UP000762676">
    <property type="component" value="Unassembled WGS sequence"/>
</dbReference>
<feature type="compositionally biased region" description="Polar residues" evidence="2">
    <location>
        <begin position="718"/>
        <end position="732"/>
    </location>
</feature>
<feature type="region of interest" description="Disordered" evidence="2">
    <location>
        <begin position="1018"/>
        <end position="1048"/>
    </location>
</feature>
<feature type="region of interest" description="Disordered" evidence="2">
    <location>
        <begin position="382"/>
        <end position="421"/>
    </location>
</feature>
<dbReference type="GO" id="GO:1990756">
    <property type="term" value="F:ubiquitin-like ligase-substrate adaptor activity"/>
    <property type="evidence" value="ECO:0007669"/>
    <property type="project" value="TreeGrafter"/>
</dbReference>
<feature type="compositionally biased region" description="Polar residues" evidence="2">
    <location>
        <begin position="399"/>
        <end position="408"/>
    </location>
</feature>
<evidence type="ECO:0000313" key="4">
    <source>
        <dbReference type="Proteomes" id="UP000762676"/>
    </source>
</evidence>
<feature type="region of interest" description="Disordered" evidence="2">
    <location>
        <begin position="630"/>
        <end position="811"/>
    </location>
</feature>
<dbReference type="Gene3D" id="2.130.10.10">
    <property type="entry name" value="YVTN repeat-like/Quinoprotein amine dehydrogenase"/>
    <property type="match status" value="1"/>
</dbReference>
<feature type="compositionally biased region" description="Basic and acidic residues" evidence="2">
    <location>
        <begin position="773"/>
        <end position="792"/>
    </location>
</feature>
<sequence>MCDTIRYLDLRSRGHTKIPQFRKSLKSVKQLLENHATRPSINQPCEFSGEPRATFLVDFSRNKRWAASTHGDHTVRVTDVLTGKCTHILTGHPRTPWCLAFNPASDDILASGCLGGEVRIWDLRGRGSEVLQNPSKGQVITSLAFSPSGDAVVFATLNKIYFWAWTRSKPFALTQTKYEFERVRWLRFDPFGRYLYTGIANNSSGRRTTAEREPAHSLNTSERLDPRMENETAVNRRRYEVLRRIVNRQYAHGHPVPNASQSFLDMSRPRSPVNEDRLESARQYARQVTALTSGPGSVPSVPGRTAARSLYSSSRAGTLDTALASSMRPRYQGSRPRILGTDRELTQPPSSSGSTPHSSVPPYDFGQERRSRWGRYRPAFFSRSSDDRSHENSDGPFFSNDSNRNNTSSEEEDDDVNNRDSAVPESIGQFLQEIETRRYNGQVQEGEVSDPPPLPLPTFHPFSVRREVSLGDGLETDEFEILPVDQGGGTESLLPDSNSSISTAQEGNRRSNSGAAGRGSDLPEPDINLRWNDFRSLWMRCSNNSEDETGASSSNRPSSSQDEFNVSASRESSEMQTRATALLRPMDMRRERNSTRPRSVRFLLNSDPFMGYAEQNVEFSNMLSRQSSSNSTIASQSLTNVNQNAPSWESEGNRASSSREERNSSQHQSQEHAFQGRFLEPAEVNLGDGETSDESVQQNTVDQGSEAEVTRHHGNPNVPASSQQQTPSNSFPIRTPSGVLCQNGNTTYPSVSAKNDQLLQQKEESGSLNGSTHCEHRVTSRDNASSRKDNVEGGRCPVNADIKDGLEQDPVPKNISCNDRSINEEVPAQFTVQNHGETLTPAGPSGCRTGTKRKLHNDMESSGVSQDSRGGKIRRPQRNENPESDEIGGILRVTSETCETNTTTSSTDSLSHAHTSGLLINNSADLLTVSGQLSLTEHTDSALSVSDNQRPTSPSRISIDFEAPSSTLSSVSPAVTSFYLPCYAVCPPGIGSTTAQSRGQRESTSTVSVTVNNPQLLTSFSNSNSAVPDLASEPDRTESTQESTESVAVTSSDVTAVLTQALAAVHCSRPAVSSSAHHSVQGNNPFCSIESPALVSVTLSTSTSTSTSGFSTAVSSSTVPASSLAQSHRGTTLRTLYDSNLPSAFTAFSTSGQLDVASPSAAHRTSTAVFSHVSLPSLLSSSQFNGAYTVPSPSHSVDPNQSSTYQTAETSTNERHPLLYSLFGRRRQQTDGAHASSQPSRLTTEDGATQRAESLVQTMGHFGGETTQRSSDSLATENDITQRAEHLLQSLRRFGGQTTSERSSDLRSIENDIAQRTEQFFGAMTRFDEETASGRRPASYFPFIMPVEEIFARGLPQSSRLTTGGDSTQRDVGGGTTTEGHLDSSFRQLVMPVEERFSLASRVATEGDSTQRAQQLSQTLRGVGGGTTTEGHLDSSSHQLDIPLVERLESLSRSVGERLQNLSRTVGRRASQLSQLQHRISVLEETYNRRMRVLHREYTHRQNLSNLRRRLQESRSRFLRREFLNRHGALLGHNRTQSTVSEVQSSIAAELRHDQAQRAAFADSLGLRARRGGIMARSRQNALTRGRLNLGPLLSESRTQEHRLSPPLLNPVEPDLPQTSATRTRPFGLPRTGIIPSVPHEPAPGSLHLFGEDDREHSEDELDEGGRISPSYMPSGQHEGNAEFLHPDYQHSILRDGFNRHDDPLHYMVNSTIAGGL</sequence>
<feature type="compositionally biased region" description="Polar residues" evidence="2">
    <location>
        <begin position="1190"/>
        <end position="1211"/>
    </location>
</feature>
<feature type="region of interest" description="Disordered" evidence="2">
    <location>
        <begin position="544"/>
        <end position="599"/>
    </location>
</feature>
<feature type="region of interest" description="Disordered" evidence="2">
    <location>
        <begin position="1190"/>
        <end position="1215"/>
    </location>
</feature>
<evidence type="ECO:0000256" key="2">
    <source>
        <dbReference type="SAM" id="MobiDB-lite"/>
    </source>
</evidence>
<feature type="region of interest" description="Disordered" evidence="2">
    <location>
        <begin position="1403"/>
        <end position="1438"/>
    </location>
</feature>
<dbReference type="PROSITE" id="PS50082">
    <property type="entry name" value="WD_REPEATS_2"/>
    <property type="match status" value="1"/>
</dbReference>
<feature type="region of interest" description="Disordered" evidence="2">
    <location>
        <begin position="484"/>
        <end position="526"/>
    </location>
</feature>
<gene>
    <name evidence="3" type="ORF">ElyMa_001265400</name>
</gene>
<feature type="compositionally biased region" description="Polar residues" evidence="2">
    <location>
        <begin position="740"/>
        <end position="772"/>
    </location>
</feature>
<dbReference type="PANTHER" id="PTHR22874:SF1">
    <property type="entry name" value="ACTIVATING MOLECULE IN BECN1-REGULATED AUTOPHAGY PROTEIN 1"/>
    <property type="match status" value="1"/>
</dbReference>
<dbReference type="GO" id="GO:0080008">
    <property type="term" value="C:Cul4-RING E3 ubiquitin ligase complex"/>
    <property type="evidence" value="ECO:0007669"/>
    <property type="project" value="TreeGrafter"/>
</dbReference>
<dbReference type="InterPro" id="IPR052596">
    <property type="entry name" value="AMBRA1_autophagy"/>
</dbReference>
<protein>
    <submittedName>
        <fullName evidence="3">Activating molecule in BECN1-regulated autophagy protein 1</fullName>
    </submittedName>
</protein>
<feature type="region of interest" description="Disordered" evidence="2">
    <location>
        <begin position="252"/>
        <end position="280"/>
    </location>
</feature>
<feature type="compositionally biased region" description="Basic and acidic residues" evidence="2">
    <location>
        <begin position="384"/>
        <end position="393"/>
    </location>
</feature>
<evidence type="ECO:0000256" key="1">
    <source>
        <dbReference type="PROSITE-ProRule" id="PRU00221"/>
    </source>
</evidence>
<feature type="compositionally biased region" description="Polar residues" evidence="2">
    <location>
        <begin position="495"/>
        <end position="514"/>
    </location>
</feature>
<feature type="region of interest" description="Disordered" evidence="2">
    <location>
        <begin position="938"/>
        <end position="969"/>
    </location>
</feature>
<keyword evidence="1" id="KW-0853">WD repeat</keyword>
<feature type="region of interest" description="Disordered" evidence="2">
    <location>
        <begin position="441"/>
        <end position="460"/>
    </location>
</feature>
<feature type="compositionally biased region" description="Polar residues" evidence="2">
    <location>
        <begin position="1356"/>
        <end position="1367"/>
    </location>
</feature>
<reference evidence="3 4" key="1">
    <citation type="journal article" date="2021" name="Elife">
        <title>Chloroplast acquisition without the gene transfer in kleptoplastic sea slugs, Plakobranchus ocellatus.</title>
        <authorList>
            <person name="Maeda T."/>
            <person name="Takahashi S."/>
            <person name="Yoshida T."/>
            <person name="Shimamura S."/>
            <person name="Takaki Y."/>
            <person name="Nagai Y."/>
            <person name="Toyoda A."/>
            <person name="Suzuki Y."/>
            <person name="Arimoto A."/>
            <person name="Ishii H."/>
            <person name="Satoh N."/>
            <person name="Nishiyama T."/>
            <person name="Hasebe M."/>
            <person name="Maruyama T."/>
            <person name="Minagawa J."/>
            <person name="Obokata J."/>
            <person name="Shigenobu S."/>
        </authorList>
    </citation>
    <scope>NUCLEOTIDE SEQUENCE [LARGE SCALE GENOMIC DNA]</scope>
</reference>
<feature type="region of interest" description="Disordered" evidence="2">
    <location>
        <begin position="1595"/>
        <end position="1681"/>
    </location>
</feature>
<dbReference type="PANTHER" id="PTHR22874">
    <property type="entry name" value="ACTIVATING MOLECULE IN BECN1-REGULATED AUTOPHAGY PROTEIN 1"/>
    <property type="match status" value="1"/>
</dbReference>
<name>A0AAV4IHE5_9GAST</name>
<comment type="caution">
    <text evidence="3">The sequence shown here is derived from an EMBL/GenBank/DDBJ whole genome shotgun (WGS) entry which is preliminary data.</text>
</comment>
<feature type="region of interest" description="Disordered" evidence="2">
    <location>
        <begin position="1356"/>
        <end position="1384"/>
    </location>
</feature>
<dbReference type="SUPFAM" id="SSF50978">
    <property type="entry name" value="WD40 repeat-like"/>
    <property type="match status" value="1"/>
</dbReference>
<feature type="repeat" description="WD" evidence="1">
    <location>
        <begin position="89"/>
        <end position="124"/>
    </location>
</feature>
<organism evidence="3 4">
    <name type="scientific">Elysia marginata</name>
    <dbReference type="NCBI Taxonomy" id="1093978"/>
    <lineage>
        <taxon>Eukaryota</taxon>
        <taxon>Metazoa</taxon>
        <taxon>Spiralia</taxon>
        <taxon>Lophotrochozoa</taxon>
        <taxon>Mollusca</taxon>
        <taxon>Gastropoda</taxon>
        <taxon>Heterobranchia</taxon>
        <taxon>Euthyneura</taxon>
        <taxon>Panpulmonata</taxon>
        <taxon>Sacoglossa</taxon>
        <taxon>Placobranchoidea</taxon>
        <taxon>Plakobranchidae</taxon>
        <taxon>Elysia</taxon>
    </lineage>
</organism>
<evidence type="ECO:0000313" key="3">
    <source>
        <dbReference type="EMBL" id="GFS08067.1"/>
    </source>
</evidence>
<feature type="region of interest" description="Disordered" evidence="2">
    <location>
        <begin position="1228"/>
        <end position="1249"/>
    </location>
</feature>
<feature type="region of interest" description="Disordered" evidence="2">
    <location>
        <begin position="835"/>
        <end position="889"/>
    </location>
</feature>
<proteinExistence type="predicted"/>
<dbReference type="EMBL" id="BMAT01002495">
    <property type="protein sequence ID" value="GFS08067.1"/>
    <property type="molecule type" value="Genomic_DNA"/>
</dbReference>
<keyword evidence="4" id="KW-1185">Reference proteome</keyword>
<dbReference type="InterPro" id="IPR015943">
    <property type="entry name" value="WD40/YVTN_repeat-like_dom_sf"/>
</dbReference>
<feature type="compositionally biased region" description="Low complexity" evidence="2">
    <location>
        <begin position="1106"/>
        <end position="1123"/>
    </location>
</feature>
<dbReference type="GO" id="GO:0000423">
    <property type="term" value="P:mitophagy"/>
    <property type="evidence" value="ECO:0007669"/>
    <property type="project" value="TreeGrafter"/>
</dbReference>
<feature type="compositionally biased region" description="Low complexity" evidence="2">
    <location>
        <begin position="348"/>
        <end position="362"/>
    </location>
</feature>
<dbReference type="InterPro" id="IPR001680">
    <property type="entry name" value="WD40_rpt"/>
</dbReference>
<feature type="compositionally biased region" description="Polar residues" evidence="2">
    <location>
        <begin position="638"/>
        <end position="647"/>
    </location>
</feature>
<dbReference type="GO" id="GO:0000045">
    <property type="term" value="P:autophagosome assembly"/>
    <property type="evidence" value="ECO:0007669"/>
    <property type="project" value="TreeGrafter"/>
</dbReference>
<feature type="compositionally biased region" description="Polar residues" evidence="2">
    <location>
        <begin position="1407"/>
        <end position="1420"/>
    </location>
</feature>
<feature type="compositionally biased region" description="Polar residues" evidence="2">
    <location>
        <begin position="550"/>
        <end position="579"/>
    </location>
</feature>
<dbReference type="Pfam" id="PF00400">
    <property type="entry name" value="WD40"/>
    <property type="match status" value="1"/>
</dbReference>
<feature type="region of interest" description="Disordered" evidence="2">
    <location>
        <begin position="321"/>
        <end position="369"/>
    </location>
</feature>
<feature type="compositionally biased region" description="Polar residues" evidence="2">
    <location>
        <begin position="938"/>
        <end position="956"/>
    </location>
</feature>
<feature type="compositionally biased region" description="Polar residues" evidence="2">
    <location>
        <begin position="694"/>
        <end position="703"/>
    </location>
</feature>
<dbReference type="InterPro" id="IPR036322">
    <property type="entry name" value="WD40_repeat_dom_sf"/>
</dbReference>
<accession>A0AAV4IHE5</accession>